<keyword evidence="2" id="KW-0472">Membrane</keyword>
<dbReference type="Proteomes" id="UP001500979">
    <property type="component" value="Unassembled WGS sequence"/>
</dbReference>
<proteinExistence type="predicted"/>
<feature type="transmembrane region" description="Helical" evidence="2">
    <location>
        <begin position="27"/>
        <end position="49"/>
    </location>
</feature>
<gene>
    <name evidence="3" type="ORF">GCM10010470_38280</name>
</gene>
<organism evidence="3 4">
    <name type="scientific">Saccharopolyspora taberi</name>
    <dbReference type="NCBI Taxonomy" id="60895"/>
    <lineage>
        <taxon>Bacteria</taxon>
        <taxon>Bacillati</taxon>
        <taxon>Actinomycetota</taxon>
        <taxon>Actinomycetes</taxon>
        <taxon>Pseudonocardiales</taxon>
        <taxon>Pseudonocardiaceae</taxon>
        <taxon>Saccharopolyspora</taxon>
    </lineage>
</organism>
<keyword evidence="4" id="KW-1185">Reference proteome</keyword>
<keyword evidence="2" id="KW-1133">Transmembrane helix</keyword>
<comment type="caution">
    <text evidence="3">The sequence shown here is derived from an EMBL/GenBank/DDBJ whole genome shotgun (WGS) entry which is preliminary data.</text>
</comment>
<feature type="transmembrane region" description="Helical" evidence="2">
    <location>
        <begin position="58"/>
        <end position="82"/>
    </location>
</feature>
<feature type="region of interest" description="Disordered" evidence="1">
    <location>
        <begin position="129"/>
        <end position="157"/>
    </location>
</feature>
<evidence type="ECO:0000256" key="2">
    <source>
        <dbReference type="SAM" id="Phobius"/>
    </source>
</evidence>
<dbReference type="EMBL" id="BAAAUX010000016">
    <property type="protein sequence ID" value="GAA2799546.1"/>
    <property type="molecule type" value="Genomic_DNA"/>
</dbReference>
<evidence type="ECO:0000256" key="1">
    <source>
        <dbReference type="SAM" id="MobiDB-lite"/>
    </source>
</evidence>
<evidence type="ECO:0000313" key="3">
    <source>
        <dbReference type="EMBL" id="GAA2799546.1"/>
    </source>
</evidence>
<sequence>MLGVFAALVSALMLTASIVSVGVFEPFLLSIVLVAVRLAVFTVGAVLILGPKSQAGRYLIIIAAAAYLILGLWGAVTFLSVIGADGLTIGYVLPTLVNLLLLALVLLLAALPSTGRYLAAAAQRKRAATQQQWAQQQSPPQQWPQQPSPQQQWPQQR</sequence>
<keyword evidence="2" id="KW-0812">Transmembrane</keyword>
<evidence type="ECO:0000313" key="4">
    <source>
        <dbReference type="Proteomes" id="UP001500979"/>
    </source>
</evidence>
<accession>A0ABN3VGB9</accession>
<protein>
    <submittedName>
        <fullName evidence="3">Uncharacterized protein</fullName>
    </submittedName>
</protein>
<name>A0ABN3VGB9_9PSEU</name>
<reference evidence="3 4" key="1">
    <citation type="journal article" date="2019" name="Int. J. Syst. Evol. Microbiol.">
        <title>The Global Catalogue of Microorganisms (GCM) 10K type strain sequencing project: providing services to taxonomists for standard genome sequencing and annotation.</title>
        <authorList>
            <consortium name="The Broad Institute Genomics Platform"/>
            <consortium name="The Broad Institute Genome Sequencing Center for Infectious Disease"/>
            <person name="Wu L."/>
            <person name="Ma J."/>
        </authorList>
    </citation>
    <scope>NUCLEOTIDE SEQUENCE [LARGE SCALE GENOMIC DNA]</scope>
    <source>
        <strain evidence="3 4">JCM 9383</strain>
    </source>
</reference>
<feature type="transmembrane region" description="Helical" evidence="2">
    <location>
        <begin position="88"/>
        <end position="111"/>
    </location>
</feature>